<keyword evidence="3" id="KW-1185">Reference proteome</keyword>
<evidence type="ECO:0000313" key="2">
    <source>
        <dbReference type="EMBL" id="SOC25293.1"/>
    </source>
</evidence>
<proteinExistence type="predicted"/>
<dbReference type="Pfam" id="PF06796">
    <property type="entry name" value="NapE"/>
    <property type="match status" value="1"/>
</dbReference>
<dbReference type="Proteomes" id="UP000219331">
    <property type="component" value="Unassembled WGS sequence"/>
</dbReference>
<keyword evidence="1" id="KW-1133">Transmembrane helix</keyword>
<dbReference type="EMBL" id="OBML01000014">
    <property type="protein sequence ID" value="SOC25293.1"/>
    <property type="molecule type" value="Genomic_DNA"/>
</dbReference>
<reference evidence="2 3" key="1">
    <citation type="submission" date="2017-08" db="EMBL/GenBank/DDBJ databases">
        <authorList>
            <person name="de Groot N.N."/>
        </authorList>
    </citation>
    <scope>NUCLEOTIDE SEQUENCE [LARGE SCALE GENOMIC DNA]</scope>
    <source>
        <strain evidence="2 3">USBA 352</strain>
    </source>
</reference>
<keyword evidence="1" id="KW-0472">Membrane</keyword>
<dbReference type="AlphaFoldDB" id="A0A285TU90"/>
<dbReference type="RefSeq" id="WP_097176442.1">
    <property type="nucleotide sequence ID" value="NZ_OBML01000014.1"/>
</dbReference>
<dbReference type="InterPro" id="IPR010649">
    <property type="entry name" value="NapE_TorE"/>
</dbReference>
<feature type="transmembrane region" description="Helical" evidence="1">
    <location>
        <begin position="21"/>
        <end position="54"/>
    </location>
</feature>
<name>A0A285TU90_9HYPH</name>
<accession>A0A285TU90</accession>
<dbReference type="STRING" id="538381.GCA_001696535_00420"/>
<sequence length="64" mass="6868">MTGSGKSDAHGADRNRWRNELLAFLVLAFGVWPFVAVAVVGAYGFAVWMLQLLFGPPGPPSALH</sequence>
<evidence type="ECO:0000256" key="1">
    <source>
        <dbReference type="SAM" id="Phobius"/>
    </source>
</evidence>
<organism evidence="2 3">
    <name type="scientific">Stappia indica</name>
    <dbReference type="NCBI Taxonomy" id="538381"/>
    <lineage>
        <taxon>Bacteria</taxon>
        <taxon>Pseudomonadati</taxon>
        <taxon>Pseudomonadota</taxon>
        <taxon>Alphaproteobacteria</taxon>
        <taxon>Hyphomicrobiales</taxon>
        <taxon>Stappiaceae</taxon>
        <taxon>Stappia</taxon>
    </lineage>
</organism>
<evidence type="ECO:0000313" key="3">
    <source>
        <dbReference type="Proteomes" id="UP000219331"/>
    </source>
</evidence>
<protein>
    <submittedName>
        <fullName evidence="2">Periplasmic nitrate reductase subunit NapE</fullName>
    </submittedName>
</protein>
<gene>
    <name evidence="2" type="ORF">SAMN05421512_11430</name>
</gene>
<keyword evidence="1" id="KW-0812">Transmembrane</keyword>
<dbReference type="OrthoDB" id="7596241at2"/>